<dbReference type="GO" id="GO:0015886">
    <property type="term" value="P:heme transport"/>
    <property type="evidence" value="ECO:0007669"/>
    <property type="project" value="InterPro"/>
</dbReference>
<evidence type="ECO:0000256" key="7">
    <source>
        <dbReference type="ARBA" id="ARBA00022519"/>
    </source>
</evidence>
<comment type="subcellular location">
    <subcellularLocation>
        <location evidence="2 12">Cell inner membrane</location>
        <topology evidence="2 12">Single-pass membrane protein</topology>
    </subcellularLocation>
</comment>
<dbReference type="NCBIfam" id="TIGR03141">
    <property type="entry name" value="cytochro_ccmD"/>
    <property type="match status" value="1"/>
</dbReference>
<evidence type="ECO:0000313" key="15">
    <source>
        <dbReference type="Proteomes" id="UP000241074"/>
    </source>
</evidence>
<evidence type="ECO:0000256" key="8">
    <source>
        <dbReference type="ARBA" id="ARBA00022692"/>
    </source>
</evidence>
<keyword evidence="7 12" id="KW-0997">Cell inner membrane</keyword>
<dbReference type="EMBL" id="CP027860">
    <property type="protein sequence ID" value="AVP97075.1"/>
    <property type="molecule type" value="Genomic_DNA"/>
</dbReference>
<feature type="transmembrane region" description="Helical" evidence="12">
    <location>
        <begin position="6"/>
        <end position="28"/>
    </location>
</feature>
<keyword evidence="11 12" id="KW-0472">Membrane</keyword>
<evidence type="ECO:0000256" key="3">
    <source>
        <dbReference type="ARBA" id="ARBA00008741"/>
    </source>
</evidence>
<evidence type="ECO:0000256" key="12">
    <source>
        <dbReference type="RuleBase" id="RU363101"/>
    </source>
</evidence>
<dbReference type="Pfam" id="PF04995">
    <property type="entry name" value="CcmD"/>
    <property type="match status" value="1"/>
</dbReference>
<dbReference type="KEGG" id="xba:C7S18_07655"/>
<keyword evidence="10 12" id="KW-1133">Transmembrane helix</keyword>
<dbReference type="RefSeq" id="WP_106891000.1">
    <property type="nucleotide sequence ID" value="NZ_CP027860.1"/>
</dbReference>
<keyword evidence="6 12" id="KW-1003">Cell membrane</keyword>
<sequence>MNHTPFIAISYAVFALFLLIDGLAPWLARRTLVRELGQRLKREQKRQQQPAPDADITDRL</sequence>
<dbReference type="GO" id="GO:0005886">
    <property type="term" value="C:plasma membrane"/>
    <property type="evidence" value="ECO:0007669"/>
    <property type="project" value="UniProtKB-SubCell"/>
</dbReference>
<evidence type="ECO:0000256" key="10">
    <source>
        <dbReference type="ARBA" id="ARBA00022989"/>
    </source>
</evidence>
<comment type="function">
    <text evidence="1 12">Required for the export of heme to the periplasm for the biogenesis of c-type cytochromes.</text>
</comment>
<evidence type="ECO:0000256" key="4">
    <source>
        <dbReference type="ARBA" id="ARBA00016461"/>
    </source>
</evidence>
<keyword evidence="8 12" id="KW-0812">Transmembrane</keyword>
<evidence type="ECO:0000256" key="11">
    <source>
        <dbReference type="ARBA" id="ARBA00023136"/>
    </source>
</evidence>
<evidence type="ECO:0000256" key="6">
    <source>
        <dbReference type="ARBA" id="ARBA00022475"/>
    </source>
</evidence>
<keyword evidence="5 12" id="KW-0813">Transport</keyword>
<evidence type="ECO:0000313" key="14">
    <source>
        <dbReference type="EMBL" id="AVP97075.1"/>
    </source>
</evidence>
<evidence type="ECO:0000256" key="9">
    <source>
        <dbReference type="ARBA" id="ARBA00022748"/>
    </source>
</evidence>
<organism evidence="14 15">
    <name type="scientific">Ahniella affigens</name>
    <dbReference type="NCBI Taxonomy" id="2021234"/>
    <lineage>
        <taxon>Bacteria</taxon>
        <taxon>Pseudomonadati</taxon>
        <taxon>Pseudomonadota</taxon>
        <taxon>Gammaproteobacteria</taxon>
        <taxon>Lysobacterales</taxon>
        <taxon>Rhodanobacteraceae</taxon>
        <taxon>Ahniella</taxon>
    </lineage>
</organism>
<evidence type="ECO:0000256" key="1">
    <source>
        <dbReference type="ARBA" id="ARBA00002442"/>
    </source>
</evidence>
<dbReference type="AlphaFoldDB" id="A0A2P1PQF5"/>
<reference evidence="14 15" key="1">
    <citation type="submission" date="2018-03" db="EMBL/GenBank/DDBJ databases">
        <title>Ahniella affigens gen. nov., sp. nov., a gammaproteobacterium isolated from sandy soil near a stream.</title>
        <authorList>
            <person name="Ko Y."/>
            <person name="Kim J.-H."/>
        </authorList>
    </citation>
    <scope>NUCLEOTIDE SEQUENCE [LARGE SCALE GENOMIC DNA]</scope>
    <source>
        <strain evidence="14 15">D13</strain>
    </source>
</reference>
<reference evidence="14 15" key="2">
    <citation type="submission" date="2018-03" db="EMBL/GenBank/DDBJ databases">
        <authorList>
            <person name="Keele B.F."/>
        </authorList>
    </citation>
    <scope>NUCLEOTIDE SEQUENCE [LARGE SCALE GENOMIC DNA]</scope>
    <source>
        <strain evidence="14 15">D13</strain>
    </source>
</reference>
<evidence type="ECO:0000256" key="2">
    <source>
        <dbReference type="ARBA" id="ARBA00004377"/>
    </source>
</evidence>
<proteinExistence type="inferred from homology"/>
<keyword evidence="9 12" id="KW-0201">Cytochrome c-type biogenesis</keyword>
<dbReference type="GO" id="GO:0017004">
    <property type="term" value="P:cytochrome complex assembly"/>
    <property type="evidence" value="ECO:0007669"/>
    <property type="project" value="UniProtKB-KW"/>
</dbReference>
<accession>A0A2P1PQF5</accession>
<name>A0A2P1PQF5_9GAMM</name>
<dbReference type="InterPro" id="IPR007078">
    <property type="entry name" value="Haem_export_protD_CcmD"/>
</dbReference>
<evidence type="ECO:0000256" key="5">
    <source>
        <dbReference type="ARBA" id="ARBA00022448"/>
    </source>
</evidence>
<dbReference type="Proteomes" id="UP000241074">
    <property type="component" value="Chromosome"/>
</dbReference>
<feature type="region of interest" description="Disordered" evidence="13">
    <location>
        <begin position="40"/>
        <end position="60"/>
    </location>
</feature>
<gene>
    <name evidence="14" type="primary">ccmD</name>
    <name evidence="14" type="ORF">C7S18_07655</name>
</gene>
<keyword evidence="15" id="KW-1185">Reference proteome</keyword>
<evidence type="ECO:0000256" key="13">
    <source>
        <dbReference type="SAM" id="MobiDB-lite"/>
    </source>
</evidence>
<comment type="similarity">
    <text evidence="3 12">Belongs to the CcmD/CycX/HelD family.</text>
</comment>
<protein>
    <recommendedName>
        <fullName evidence="4 12">Heme exporter protein D</fullName>
    </recommendedName>
</protein>